<keyword evidence="2" id="KW-0472">Membrane</keyword>
<evidence type="ECO:0000313" key="4">
    <source>
        <dbReference type="Proteomes" id="UP000317036"/>
    </source>
</evidence>
<gene>
    <name evidence="3" type="ORF">FPZ49_26465</name>
</gene>
<organism evidence="3 4">
    <name type="scientific">Paenibacillus cremeus</name>
    <dbReference type="NCBI Taxonomy" id="2163881"/>
    <lineage>
        <taxon>Bacteria</taxon>
        <taxon>Bacillati</taxon>
        <taxon>Bacillota</taxon>
        <taxon>Bacilli</taxon>
        <taxon>Bacillales</taxon>
        <taxon>Paenibacillaceae</taxon>
        <taxon>Paenibacillus</taxon>
    </lineage>
</organism>
<keyword evidence="4" id="KW-1185">Reference proteome</keyword>
<keyword evidence="2" id="KW-1133">Transmembrane helix</keyword>
<evidence type="ECO:0000313" key="3">
    <source>
        <dbReference type="EMBL" id="TVY06981.1"/>
    </source>
</evidence>
<sequence length="423" mass="45908">MDPKDNELQKELEGGPFGPQDGFSEHLKRRIEQRIDEESQKPRKPRVAWLASVSAALVMASAVIVFSHWQSLMDGPLAFDTAASSTEAPEGHPLLHGTVQQQPSFRAALLLGLRTDQPGPQPGAEYSTYRTLLIAPQDGGLGKTAEGAGILMPYKMNFWSIVTESHESAGEETRTLAASMAKAPSASAPAAPGLSSPAVPQAKPVKASEKLLFAGNRYLTVAQKTNEGSPHEYVWVKEVEQLTSREQLSDPPLREPHVSLRSLFGDAVASPAMKPLQVRLPGEPPSATRDQAGESWAIVRKQGHWAAQAADYTDGSRYELKDLSLTLPASVVAHDRLAASWADIKRVLPSALDAFSSPTEDMVAIVSERDIAVYPFHGGQLASSAPLVTIALNRSETVVMAQWALDNYVDEWKRRVKGLLEEK</sequence>
<dbReference type="Proteomes" id="UP000317036">
    <property type="component" value="Unassembled WGS sequence"/>
</dbReference>
<dbReference type="EMBL" id="VNJI01000045">
    <property type="protein sequence ID" value="TVY06981.1"/>
    <property type="molecule type" value="Genomic_DNA"/>
</dbReference>
<protein>
    <submittedName>
        <fullName evidence="3">Uncharacterized protein</fullName>
    </submittedName>
</protein>
<feature type="region of interest" description="Disordered" evidence="1">
    <location>
        <begin position="1"/>
        <end position="44"/>
    </location>
</feature>
<feature type="compositionally biased region" description="Basic and acidic residues" evidence="1">
    <location>
        <begin position="1"/>
        <end position="13"/>
    </location>
</feature>
<dbReference type="AlphaFoldDB" id="A0A559K4C7"/>
<feature type="compositionally biased region" description="Basic and acidic residues" evidence="1">
    <location>
        <begin position="23"/>
        <end position="41"/>
    </location>
</feature>
<comment type="caution">
    <text evidence="3">The sequence shown here is derived from an EMBL/GenBank/DDBJ whole genome shotgun (WGS) entry which is preliminary data.</text>
</comment>
<accession>A0A559K4C7</accession>
<name>A0A559K4C7_9BACL</name>
<keyword evidence="2" id="KW-0812">Transmembrane</keyword>
<proteinExistence type="predicted"/>
<reference evidence="3 4" key="1">
    <citation type="submission" date="2019-07" db="EMBL/GenBank/DDBJ databases">
        <authorList>
            <person name="Kim J."/>
        </authorList>
    </citation>
    <scope>NUCLEOTIDE SEQUENCE [LARGE SCALE GENOMIC DNA]</scope>
    <source>
        <strain evidence="3 4">JC52</strain>
    </source>
</reference>
<dbReference type="OrthoDB" id="2677224at2"/>
<evidence type="ECO:0000256" key="2">
    <source>
        <dbReference type="SAM" id="Phobius"/>
    </source>
</evidence>
<evidence type="ECO:0000256" key="1">
    <source>
        <dbReference type="SAM" id="MobiDB-lite"/>
    </source>
</evidence>
<feature type="transmembrane region" description="Helical" evidence="2">
    <location>
        <begin position="47"/>
        <end position="69"/>
    </location>
</feature>
<dbReference type="RefSeq" id="WP_144852784.1">
    <property type="nucleotide sequence ID" value="NZ_VNJI01000045.1"/>
</dbReference>